<dbReference type="InterPro" id="IPR036388">
    <property type="entry name" value="WH-like_DNA-bd_sf"/>
</dbReference>
<evidence type="ECO:0000259" key="2">
    <source>
        <dbReference type="Pfam" id="PF24035"/>
    </source>
</evidence>
<feature type="domain" description="DUF7344" evidence="2">
    <location>
        <begin position="24"/>
        <end position="100"/>
    </location>
</feature>
<keyword evidence="1" id="KW-1133">Transmembrane helix</keyword>
<dbReference type="EMBL" id="JAGSOI010000036">
    <property type="protein sequence ID" value="MCM1987124.1"/>
    <property type="molecule type" value="Genomic_DNA"/>
</dbReference>
<comment type="caution">
    <text evidence="3">The sequence shown here is derived from an EMBL/GenBank/DDBJ whole genome shotgun (WGS) entry which is preliminary data.</text>
</comment>
<dbReference type="Pfam" id="PF24035">
    <property type="entry name" value="DUF7344"/>
    <property type="match status" value="1"/>
</dbReference>
<reference evidence="3" key="1">
    <citation type="journal article" date="2021" name="mSystems">
        <title>Bacteria and Archaea Synergistically Convert Glycine Betaine to Biogenic Methane in the Formosa Cold Seep of the South China Sea.</title>
        <authorList>
            <person name="Li L."/>
            <person name="Zhang W."/>
            <person name="Zhang S."/>
            <person name="Song L."/>
            <person name="Sun Q."/>
            <person name="Zhang H."/>
            <person name="Xiang H."/>
            <person name="Dong X."/>
        </authorList>
    </citation>
    <scope>NUCLEOTIDE SEQUENCE</scope>
    <source>
        <strain evidence="3">LLY</strain>
    </source>
</reference>
<feature type="transmembrane region" description="Helical" evidence="1">
    <location>
        <begin position="125"/>
        <end position="145"/>
    </location>
</feature>
<keyword evidence="1" id="KW-0812">Transmembrane</keyword>
<organism evidence="3 4">
    <name type="scientific">Methanococcoides seepicolus</name>
    <dbReference type="NCBI Taxonomy" id="2828780"/>
    <lineage>
        <taxon>Archaea</taxon>
        <taxon>Methanobacteriati</taxon>
        <taxon>Methanobacteriota</taxon>
        <taxon>Stenosarchaea group</taxon>
        <taxon>Methanomicrobia</taxon>
        <taxon>Methanosarcinales</taxon>
        <taxon>Methanosarcinaceae</taxon>
        <taxon>Methanococcoides</taxon>
    </lineage>
</organism>
<evidence type="ECO:0000313" key="4">
    <source>
        <dbReference type="Proteomes" id="UP001056766"/>
    </source>
</evidence>
<evidence type="ECO:0000256" key="1">
    <source>
        <dbReference type="SAM" id="Phobius"/>
    </source>
</evidence>
<keyword evidence="1" id="KW-0472">Membrane</keyword>
<proteinExistence type="predicted"/>
<name>A0A9E4ZHU0_9EURY</name>
<feature type="transmembrane region" description="Helical" evidence="1">
    <location>
        <begin position="151"/>
        <end position="170"/>
    </location>
</feature>
<dbReference type="InterPro" id="IPR055768">
    <property type="entry name" value="DUF7344"/>
</dbReference>
<dbReference type="Proteomes" id="UP001056766">
    <property type="component" value="Unassembled WGS sequence"/>
</dbReference>
<gene>
    <name evidence="3" type="ORF">KDK67_09020</name>
</gene>
<keyword evidence="4" id="KW-1185">Reference proteome</keyword>
<evidence type="ECO:0000313" key="3">
    <source>
        <dbReference type="EMBL" id="MCM1987124.1"/>
    </source>
</evidence>
<dbReference type="AlphaFoldDB" id="A0A9E4ZHU0"/>
<dbReference type="Gene3D" id="1.10.10.10">
    <property type="entry name" value="Winged helix-like DNA-binding domain superfamily/Winged helix DNA-binding domain"/>
    <property type="match status" value="1"/>
</dbReference>
<accession>A0A9E4ZHU0</accession>
<dbReference type="RefSeq" id="WP_250868468.1">
    <property type="nucleotide sequence ID" value="NZ_JAGSOI010000036.1"/>
</dbReference>
<reference evidence="3" key="2">
    <citation type="submission" date="2021-04" db="EMBL/GenBank/DDBJ databases">
        <authorList>
            <person name="Dong X."/>
        </authorList>
    </citation>
    <scope>NUCLEOTIDE SEQUENCE</scope>
    <source>
        <strain evidence="3">LLY</strain>
    </source>
</reference>
<sequence length="177" mass="20032">MGLYKGDLSFSGDNCGQLSKGDIFSVLQNDRRRHFLEILNANGGSSLRSISEDIAQMESGTTAPASKVRKSIYVSLLQTHLPKMEQMGIVKYDREADRVELMPGADNFSVYLETVEKGNIPWSHYYVGLSIVALFGSLPVFLGFFDWFSSIKWLFFVDMLFLISSVAHFTHMKKIRM</sequence>
<protein>
    <recommendedName>
        <fullName evidence="2">DUF7344 domain-containing protein</fullName>
    </recommendedName>
</protein>